<gene>
    <name evidence="1" type="ORF">MJG53_019029</name>
</gene>
<accession>A0ACB9U402</accession>
<reference evidence="1" key="1">
    <citation type="submission" date="2022-03" db="EMBL/GenBank/DDBJ databases">
        <title>Genomic analyses of argali, domestic sheep and their hybrids provide insights into chromosomal evolution, heterosis and genetic basis of agronomic traits.</title>
        <authorList>
            <person name="Li M."/>
        </authorList>
    </citation>
    <scope>NUCLEOTIDE SEQUENCE</scope>
    <source>
        <strain evidence="1">F1 hybrid</strain>
    </source>
</reference>
<evidence type="ECO:0000313" key="1">
    <source>
        <dbReference type="EMBL" id="KAI4557075.1"/>
    </source>
</evidence>
<name>A0ACB9U402_9CETA</name>
<keyword evidence="2" id="KW-1185">Reference proteome</keyword>
<evidence type="ECO:0000313" key="2">
    <source>
        <dbReference type="Proteomes" id="UP001057279"/>
    </source>
</evidence>
<sequence length="160" mass="17683">MAHYPTAPYPLLFPPVIGGLSLPPLHGLHGPPPPSGCSTPSPAKMLIKDVISTPEETGHLINDMSNELGHDAIKITDDNPDFNIDLGVFKPYPQNSARLPITVTSEPVRLSRRVILITSPYFKFQSLGEYWSQRSYHHHDRLFSILSIPLLALAVSLQDL</sequence>
<dbReference type="Proteomes" id="UP001057279">
    <property type="component" value="Linkage Group LG25"/>
</dbReference>
<dbReference type="EMBL" id="CM043050">
    <property type="protein sequence ID" value="KAI4557075.1"/>
    <property type="molecule type" value="Genomic_DNA"/>
</dbReference>
<comment type="caution">
    <text evidence="1">The sequence shown here is derived from an EMBL/GenBank/DDBJ whole genome shotgun (WGS) entry which is preliminary data.</text>
</comment>
<protein>
    <submittedName>
        <fullName evidence="1">Uncharacterized protein</fullName>
    </submittedName>
</protein>
<organism evidence="1 2">
    <name type="scientific">Ovis ammon polii x Ovis aries</name>
    <dbReference type="NCBI Taxonomy" id="2918886"/>
    <lineage>
        <taxon>Eukaryota</taxon>
        <taxon>Metazoa</taxon>
        <taxon>Chordata</taxon>
        <taxon>Craniata</taxon>
        <taxon>Vertebrata</taxon>
        <taxon>Euteleostomi</taxon>
        <taxon>Mammalia</taxon>
        <taxon>Eutheria</taxon>
        <taxon>Laurasiatheria</taxon>
        <taxon>Artiodactyla</taxon>
        <taxon>Ruminantia</taxon>
        <taxon>Pecora</taxon>
        <taxon>Bovidae</taxon>
        <taxon>Caprinae</taxon>
        <taxon>Ovis</taxon>
    </lineage>
</organism>
<proteinExistence type="predicted"/>